<proteinExistence type="predicted"/>
<comment type="caution">
    <text evidence="2">The sequence shown here is derived from an EMBL/GenBank/DDBJ whole genome shotgun (WGS) entry which is preliminary data.</text>
</comment>
<dbReference type="InParanoid" id="A0A2P6MWU3"/>
<gene>
    <name evidence="2" type="ORF">PROFUN_15335</name>
</gene>
<dbReference type="Proteomes" id="UP000241769">
    <property type="component" value="Unassembled WGS sequence"/>
</dbReference>
<sequence>MLRFVNKVVIRHDPVVKESRSASALTKIISTSPKIQSDSSKAVFDMVAVNSNLEKTFVEVHFINGQKLNMSPLKLNVTNMIDKMKEVQDKIAMEHILKEFPEGVEEDIAQYFTPPNKEDKKKDAAKGGKSKGKK</sequence>
<feature type="region of interest" description="Disordered" evidence="1">
    <location>
        <begin position="111"/>
        <end position="134"/>
    </location>
</feature>
<protein>
    <recommendedName>
        <fullName evidence="4">39S ribosomal protein L53, mitochondrial</fullName>
    </recommendedName>
</protein>
<organism evidence="2 3">
    <name type="scientific">Planoprotostelium fungivorum</name>
    <dbReference type="NCBI Taxonomy" id="1890364"/>
    <lineage>
        <taxon>Eukaryota</taxon>
        <taxon>Amoebozoa</taxon>
        <taxon>Evosea</taxon>
        <taxon>Variosea</taxon>
        <taxon>Cavosteliida</taxon>
        <taxon>Cavosteliaceae</taxon>
        <taxon>Planoprotostelium</taxon>
    </lineage>
</organism>
<dbReference type="Gene3D" id="3.40.30.10">
    <property type="entry name" value="Glutaredoxin"/>
    <property type="match status" value="1"/>
</dbReference>
<evidence type="ECO:0000313" key="2">
    <source>
        <dbReference type="EMBL" id="PRP76174.1"/>
    </source>
</evidence>
<name>A0A2P6MWU3_9EUKA</name>
<keyword evidence="3" id="KW-1185">Reference proteome</keyword>
<dbReference type="EMBL" id="MDYQ01000344">
    <property type="protein sequence ID" value="PRP76174.1"/>
    <property type="molecule type" value="Genomic_DNA"/>
</dbReference>
<dbReference type="AlphaFoldDB" id="A0A2P6MWU3"/>
<feature type="compositionally biased region" description="Basic and acidic residues" evidence="1">
    <location>
        <begin position="116"/>
        <end position="126"/>
    </location>
</feature>
<evidence type="ECO:0000256" key="1">
    <source>
        <dbReference type="SAM" id="MobiDB-lite"/>
    </source>
</evidence>
<reference evidence="2 3" key="1">
    <citation type="journal article" date="2018" name="Genome Biol. Evol.">
        <title>Multiple Roots of Fruiting Body Formation in Amoebozoa.</title>
        <authorList>
            <person name="Hillmann F."/>
            <person name="Forbes G."/>
            <person name="Novohradska S."/>
            <person name="Ferling I."/>
            <person name="Riege K."/>
            <person name="Groth M."/>
            <person name="Westermann M."/>
            <person name="Marz M."/>
            <person name="Spaller T."/>
            <person name="Winckler T."/>
            <person name="Schaap P."/>
            <person name="Glockner G."/>
        </authorList>
    </citation>
    <scope>NUCLEOTIDE SEQUENCE [LARGE SCALE GENOMIC DNA]</scope>
    <source>
        <strain evidence="2 3">Jena</strain>
    </source>
</reference>
<accession>A0A2P6MWU3</accession>
<evidence type="ECO:0000313" key="3">
    <source>
        <dbReference type="Proteomes" id="UP000241769"/>
    </source>
</evidence>
<evidence type="ECO:0008006" key="4">
    <source>
        <dbReference type="Google" id="ProtNLM"/>
    </source>
</evidence>